<dbReference type="Proteomes" id="UP000504636">
    <property type="component" value="Unplaced"/>
</dbReference>
<reference evidence="2 4" key="1">
    <citation type="journal article" date="2020" name="Stud. Mycol.">
        <title>101 Dothideomycetes genomes: a test case for predicting lifestyles and emergence of pathogens.</title>
        <authorList>
            <person name="Haridas S."/>
            <person name="Albert R."/>
            <person name="Binder M."/>
            <person name="Bloem J."/>
            <person name="Labutti K."/>
            <person name="Salamov A."/>
            <person name="Andreopoulos B."/>
            <person name="Baker S."/>
            <person name="Barry K."/>
            <person name="Bills G."/>
            <person name="Bluhm B."/>
            <person name="Cannon C."/>
            <person name="Castanera R."/>
            <person name="Culley D."/>
            <person name="Daum C."/>
            <person name="Ezra D."/>
            <person name="Gonzalez J."/>
            <person name="Henrissat B."/>
            <person name="Kuo A."/>
            <person name="Liang C."/>
            <person name="Lipzen A."/>
            <person name="Lutzoni F."/>
            <person name="Magnuson J."/>
            <person name="Mondo S."/>
            <person name="Nolan M."/>
            <person name="Ohm R."/>
            <person name="Pangilinan J."/>
            <person name="Park H.-J."/>
            <person name="Ramirez L."/>
            <person name="Alfaro M."/>
            <person name="Sun H."/>
            <person name="Tritt A."/>
            <person name="Yoshinaga Y."/>
            <person name="Zwiers L.-H."/>
            <person name="Turgeon B."/>
            <person name="Goodwin S."/>
            <person name="Spatafora J."/>
            <person name="Crous P."/>
            <person name="Grigoriev I."/>
        </authorList>
    </citation>
    <scope>NUCLEOTIDE SEQUENCE</scope>
    <source>
        <strain evidence="2 4">CBS 304.34</strain>
    </source>
</reference>
<name>A0A6A6YZQ2_9PEZI</name>
<feature type="region of interest" description="Disordered" evidence="1">
    <location>
        <begin position="54"/>
        <end position="77"/>
    </location>
</feature>
<reference evidence="4" key="3">
    <citation type="submission" date="2025-04" db="UniProtKB">
        <authorList>
            <consortium name="RefSeq"/>
        </authorList>
    </citation>
    <scope>IDENTIFICATION</scope>
    <source>
        <strain evidence="4">CBS 304.34</strain>
    </source>
</reference>
<protein>
    <submittedName>
        <fullName evidence="2 4">Uncharacterized protein</fullName>
    </submittedName>
</protein>
<accession>A0A6A6YZQ2</accession>
<sequence length="77" mass="8759">MRHRLLVDDSSEASEYAESNVDDGVVSDTNLTDVDTCTDEDDEDNKQCEGIEDGVWLSSDEDHPPEYYLQQLDIFDN</sequence>
<evidence type="ECO:0000313" key="3">
    <source>
        <dbReference type="Proteomes" id="UP000504636"/>
    </source>
</evidence>
<reference evidence="4" key="2">
    <citation type="submission" date="2020-04" db="EMBL/GenBank/DDBJ databases">
        <authorList>
            <consortium name="NCBI Genome Project"/>
        </authorList>
    </citation>
    <scope>NUCLEOTIDE SEQUENCE</scope>
    <source>
        <strain evidence="4">CBS 304.34</strain>
    </source>
</reference>
<proteinExistence type="predicted"/>
<dbReference type="GeneID" id="54454445"/>
<evidence type="ECO:0000313" key="2">
    <source>
        <dbReference type="EMBL" id="KAF2814321.1"/>
    </source>
</evidence>
<dbReference type="AlphaFoldDB" id="A0A6A6YZQ2"/>
<gene>
    <name evidence="2 4" type="ORF">BDZ99DRAFT_235232</name>
</gene>
<organism evidence="2">
    <name type="scientific">Mytilinidion resinicola</name>
    <dbReference type="NCBI Taxonomy" id="574789"/>
    <lineage>
        <taxon>Eukaryota</taxon>
        <taxon>Fungi</taxon>
        <taxon>Dikarya</taxon>
        <taxon>Ascomycota</taxon>
        <taxon>Pezizomycotina</taxon>
        <taxon>Dothideomycetes</taxon>
        <taxon>Pleosporomycetidae</taxon>
        <taxon>Mytilinidiales</taxon>
        <taxon>Mytilinidiaceae</taxon>
        <taxon>Mytilinidion</taxon>
    </lineage>
</organism>
<evidence type="ECO:0000256" key="1">
    <source>
        <dbReference type="SAM" id="MobiDB-lite"/>
    </source>
</evidence>
<evidence type="ECO:0000313" key="4">
    <source>
        <dbReference type="RefSeq" id="XP_033581285.1"/>
    </source>
</evidence>
<keyword evidence="3" id="KW-1185">Reference proteome</keyword>
<feature type="region of interest" description="Disordered" evidence="1">
    <location>
        <begin position="1"/>
        <end position="31"/>
    </location>
</feature>
<dbReference type="EMBL" id="MU003695">
    <property type="protein sequence ID" value="KAF2814321.1"/>
    <property type="molecule type" value="Genomic_DNA"/>
</dbReference>
<dbReference type="RefSeq" id="XP_033581285.1">
    <property type="nucleotide sequence ID" value="XM_033713552.1"/>
</dbReference>